<name>A0A4Y6V749_9PROT</name>
<dbReference type="KEGG" id="ntn:D5366_08260"/>
<protein>
    <recommendedName>
        <fullName evidence="1">SsuA/THI5-like domain-containing protein</fullName>
    </recommendedName>
</protein>
<accession>A0A4Y6V749</accession>
<feature type="domain" description="SsuA/THI5-like" evidence="1">
    <location>
        <begin position="78"/>
        <end position="174"/>
    </location>
</feature>
<dbReference type="Proteomes" id="UP000317214">
    <property type="component" value="Chromosome"/>
</dbReference>
<dbReference type="PANTHER" id="PTHR30024">
    <property type="entry name" value="ALIPHATIC SULFONATES-BINDING PROTEIN-RELATED"/>
    <property type="match status" value="1"/>
</dbReference>
<dbReference type="EMBL" id="CP032485">
    <property type="protein sequence ID" value="QDH25204.1"/>
    <property type="molecule type" value="Genomic_DNA"/>
</dbReference>
<dbReference type="SUPFAM" id="SSF53850">
    <property type="entry name" value="Periplasmic binding protein-like II"/>
    <property type="match status" value="1"/>
</dbReference>
<evidence type="ECO:0000313" key="2">
    <source>
        <dbReference type="EMBL" id="QDH25204.1"/>
    </source>
</evidence>
<organism evidence="2 3">
    <name type="scientific">Neokomagataea tanensis</name>
    <dbReference type="NCBI Taxonomy" id="661191"/>
    <lineage>
        <taxon>Bacteria</taxon>
        <taxon>Pseudomonadati</taxon>
        <taxon>Pseudomonadota</taxon>
        <taxon>Alphaproteobacteria</taxon>
        <taxon>Acetobacterales</taxon>
        <taxon>Acetobacteraceae</taxon>
        <taxon>Neokomagataea</taxon>
    </lineage>
</organism>
<evidence type="ECO:0000259" key="1">
    <source>
        <dbReference type="Pfam" id="PF09084"/>
    </source>
</evidence>
<dbReference type="Gene3D" id="3.40.190.10">
    <property type="entry name" value="Periplasmic binding protein-like II"/>
    <property type="match status" value="2"/>
</dbReference>
<reference evidence="2 3" key="1">
    <citation type="submission" date="2018-09" db="EMBL/GenBank/DDBJ databases">
        <title>The complete genome sequence of Neokomagataea tanensis NBRC 106556(T).</title>
        <authorList>
            <person name="Chua K.-O."/>
            <person name="See-Too W.-S."/>
            <person name="Hong K.-W."/>
            <person name="Yin W.-F."/>
            <person name="Chan K.-G."/>
        </authorList>
    </citation>
    <scope>NUCLEOTIDE SEQUENCE [LARGE SCALE GENOMIC DNA]</scope>
    <source>
        <strain evidence="3">AH13 \ NBRC 106556</strain>
    </source>
</reference>
<dbReference type="AlphaFoldDB" id="A0A4Y6V749"/>
<dbReference type="Pfam" id="PF09084">
    <property type="entry name" value="NMT1"/>
    <property type="match status" value="1"/>
</dbReference>
<proteinExistence type="predicted"/>
<sequence length="263" mass="28614">MLMDYTTIKRRKFIGLLSAPFLVRKASAYGLDPAQKGVLRYQGWAGTVLAAELAEALGYLGPLKLQWVGNTASGPVDLQAATTGDTEFASAFNGPIMKMIGAGAQVKAVYAYGGAAPNECTGILVRNDSPIKTARDLIGRSIAINTLRAQQECFVDQYLLAAGLSQEEIEQVTLVAVPLLSWKQPSGISASMQRCYQRFSVIQHWRAGRCASSAPILHCTALLIWTASYCATATFETTRTMLPFLYRQARAQFTGHKQTRALK</sequence>
<gene>
    <name evidence="2" type="ORF">D5366_08260</name>
</gene>
<keyword evidence="3" id="KW-1185">Reference proteome</keyword>
<dbReference type="InterPro" id="IPR015168">
    <property type="entry name" value="SsuA/THI5"/>
</dbReference>
<evidence type="ECO:0000313" key="3">
    <source>
        <dbReference type="Proteomes" id="UP000317214"/>
    </source>
</evidence>
<dbReference type="PANTHER" id="PTHR30024:SF21">
    <property type="entry name" value="ABC TRANSPORTER SUBSTRATE-BINDING PROTEIN"/>
    <property type="match status" value="1"/>
</dbReference>
<dbReference type="OrthoDB" id="8877897at2"/>